<accession>A0A7X0NXH0</accession>
<name>A0A7X0NXH0_9ACTN</name>
<evidence type="ECO:0000313" key="2">
    <source>
        <dbReference type="EMBL" id="MBB6551377.1"/>
    </source>
</evidence>
<keyword evidence="3" id="KW-1185">Reference proteome</keyword>
<gene>
    <name evidence="2" type="ORF">HD593_006172</name>
</gene>
<feature type="region of interest" description="Disordered" evidence="1">
    <location>
        <begin position="1"/>
        <end position="63"/>
    </location>
</feature>
<organism evidence="2 3">
    <name type="scientific">Nonomuraea rubra</name>
    <dbReference type="NCBI Taxonomy" id="46180"/>
    <lineage>
        <taxon>Bacteria</taxon>
        <taxon>Bacillati</taxon>
        <taxon>Actinomycetota</taxon>
        <taxon>Actinomycetes</taxon>
        <taxon>Streptosporangiales</taxon>
        <taxon>Streptosporangiaceae</taxon>
        <taxon>Nonomuraea</taxon>
    </lineage>
</organism>
<comment type="caution">
    <text evidence="2">The sequence shown here is derived from an EMBL/GenBank/DDBJ whole genome shotgun (WGS) entry which is preliminary data.</text>
</comment>
<sequence>MDGVDARGTGAAPGGRGACPGERDHGDRPGAALAGAAGPRRVRPARPYLEPDPVAPAGGGGAAAQLRLDGLPRCALR</sequence>
<dbReference type="EMBL" id="JACHMI010000001">
    <property type="protein sequence ID" value="MBB6551377.1"/>
    <property type="molecule type" value="Genomic_DNA"/>
</dbReference>
<evidence type="ECO:0000256" key="1">
    <source>
        <dbReference type="SAM" id="MobiDB-lite"/>
    </source>
</evidence>
<evidence type="ECO:0000313" key="3">
    <source>
        <dbReference type="Proteomes" id="UP000565579"/>
    </source>
</evidence>
<reference evidence="2 3" key="1">
    <citation type="submission" date="2020-08" db="EMBL/GenBank/DDBJ databases">
        <title>Sequencing the genomes of 1000 actinobacteria strains.</title>
        <authorList>
            <person name="Klenk H.-P."/>
        </authorList>
    </citation>
    <scope>NUCLEOTIDE SEQUENCE [LARGE SCALE GENOMIC DNA]</scope>
    <source>
        <strain evidence="2 3">DSM 43768</strain>
    </source>
</reference>
<feature type="compositionally biased region" description="Low complexity" evidence="1">
    <location>
        <begin position="1"/>
        <end position="10"/>
    </location>
</feature>
<dbReference type="Proteomes" id="UP000565579">
    <property type="component" value="Unassembled WGS sequence"/>
</dbReference>
<feature type="compositionally biased region" description="Low complexity" evidence="1">
    <location>
        <begin position="29"/>
        <end position="39"/>
    </location>
</feature>
<proteinExistence type="predicted"/>
<dbReference type="AlphaFoldDB" id="A0A7X0NXH0"/>
<protein>
    <submittedName>
        <fullName evidence="2">Uncharacterized protein</fullName>
    </submittedName>
</protein>